<dbReference type="InterPro" id="IPR037883">
    <property type="entry name" value="Knr4/Smi1-like_sf"/>
</dbReference>
<dbReference type="AlphaFoldDB" id="A0A6J5JEI1"/>
<dbReference type="Pfam" id="PF09346">
    <property type="entry name" value="SMI1_KNR4"/>
    <property type="match status" value="1"/>
</dbReference>
<organism evidence="2 3">
    <name type="scientific">Burkholderia aenigmatica</name>
    <dbReference type="NCBI Taxonomy" id="2015348"/>
    <lineage>
        <taxon>Bacteria</taxon>
        <taxon>Pseudomonadati</taxon>
        <taxon>Pseudomonadota</taxon>
        <taxon>Betaproteobacteria</taxon>
        <taxon>Burkholderiales</taxon>
        <taxon>Burkholderiaceae</taxon>
        <taxon>Burkholderia</taxon>
        <taxon>Burkholderia cepacia complex</taxon>
    </lineage>
</organism>
<sequence length="180" mass="20352">MSIQFKRLGMSEAEIDQEERDSKRRFKASRRSEMIAVYHAPLPSAAELDQLEHQIGASLPLEYRQFLEAFNGGEPSGNLLWSGDREKVVNYLFSSTAPRSSTFSIMKNMEIYRKRFPSELICIGSAGGGDLILLSVKRDKVGGVYYWSHGLESESDGSGYWDNVELVSDSLSHFFDMLHD</sequence>
<protein>
    <recommendedName>
        <fullName evidence="1">Knr4/Smi1-like domain-containing protein</fullName>
    </recommendedName>
</protein>
<dbReference type="EMBL" id="CABWIL020000022">
    <property type="protein sequence ID" value="CAB3969711.1"/>
    <property type="molecule type" value="Genomic_DNA"/>
</dbReference>
<evidence type="ECO:0000259" key="1">
    <source>
        <dbReference type="SMART" id="SM00860"/>
    </source>
</evidence>
<name>A0A6J5JEI1_9BURK</name>
<evidence type="ECO:0000313" key="2">
    <source>
        <dbReference type="EMBL" id="CAB3969711.1"/>
    </source>
</evidence>
<gene>
    <name evidence="2" type="ORF">BLA3211_05588</name>
</gene>
<dbReference type="InterPro" id="IPR018958">
    <property type="entry name" value="Knr4/Smi1-like_dom"/>
</dbReference>
<accession>A0A6J5JEI1</accession>
<dbReference type="Proteomes" id="UP000494301">
    <property type="component" value="Unassembled WGS sequence"/>
</dbReference>
<reference evidence="2 3" key="1">
    <citation type="submission" date="2020-04" db="EMBL/GenBank/DDBJ databases">
        <authorList>
            <person name="Depoorter E."/>
        </authorList>
    </citation>
    <scope>NUCLEOTIDE SEQUENCE [LARGE SCALE GENOMIC DNA]</scope>
    <source>
        <strain evidence="2 3">BCC0217</strain>
    </source>
</reference>
<evidence type="ECO:0000313" key="3">
    <source>
        <dbReference type="Proteomes" id="UP000494301"/>
    </source>
</evidence>
<dbReference type="SUPFAM" id="SSF160631">
    <property type="entry name" value="SMI1/KNR4-like"/>
    <property type="match status" value="1"/>
</dbReference>
<feature type="domain" description="Knr4/Smi1-like" evidence="1">
    <location>
        <begin position="42"/>
        <end position="177"/>
    </location>
</feature>
<dbReference type="SMART" id="SM00860">
    <property type="entry name" value="SMI1_KNR4"/>
    <property type="match status" value="1"/>
</dbReference>
<dbReference type="RefSeq" id="WP_175222780.1">
    <property type="nucleotide sequence ID" value="NZ_CABWIL020000022.1"/>
</dbReference>
<proteinExistence type="predicted"/>
<dbReference type="Gene3D" id="3.40.1580.10">
    <property type="entry name" value="SMI1/KNR4-like"/>
    <property type="match status" value="1"/>
</dbReference>